<dbReference type="InterPro" id="IPR019321">
    <property type="entry name" value="Nucleoporin_Nup88"/>
</dbReference>
<evidence type="ECO:0008006" key="11">
    <source>
        <dbReference type="Google" id="ProtNLM"/>
    </source>
</evidence>
<dbReference type="GO" id="GO:0017056">
    <property type="term" value="F:structural constituent of nuclear pore"/>
    <property type="evidence" value="ECO:0007669"/>
    <property type="project" value="InterPro"/>
</dbReference>
<evidence type="ECO:0000256" key="8">
    <source>
        <dbReference type="SAM" id="MobiDB-lite"/>
    </source>
</evidence>
<keyword evidence="6" id="KW-0906">Nuclear pore complex</keyword>
<dbReference type="GO" id="GO:0005643">
    <property type="term" value="C:nuclear pore"/>
    <property type="evidence" value="ECO:0007669"/>
    <property type="project" value="UniProtKB-SubCell"/>
</dbReference>
<dbReference type="PANTHER" id="PTHR13257">
    <property type="entry name" value="NUCLEOPORIN NUP84-RELATED"/>
    <property type="match status" value="1"/>
</dbReference>
<dbReference type="GO" id="GO:0000056">
    <property type="term" value="P:ribosomal small subunit export from nucleus"/>
    <property type="evidence" value="ECO:0007669"/>
    <property type="project" value="InterPro"/>
</dbReference>
<dbReference type="GO" id="GO:0006606">
    <property type="term" value="P:protein import into nucleus"/>
    <property type="evidence" value="ECO:0007669"/>
    <property type="project" value="TreeGrafter"/>
</dbReference>
<comment type="caution">
    <text evidence="9">The sequence shown here is derived from an EMBL/GenBank/DDBJ whole genome shotgun (WGS) entry which is preliminary data.</text>
</comment>
<keyword evidence="2" id="KW-0813">Transport</keyword>
<organism evidence="9 10">
    <name type="scientific">Volvox reticuliferus</name>
    <dbReference type="NCBI Taxonomy" id="1737510"/>
    <lineage>
        <taxon>Eukaryota</taxon>
        <taxon>Viridiplantae</taxon>
        <taxon>Chlorophyta</taxon>
        <taxon>core chlorophytes</taxon>
        <taxon>Chlorophyceae</taxon>
        <taxon>CS clade</taxon>
        <taxon>Chlamydomonadales</taxon>
        <taxon>Volvocaceae</taxon>
        <taxon>Volvox</taxon>
    </lineage>
</organism>
<keyword evidence="5" id="KW-0811">Translocation</keyword>
<evidence type="ECO:0000256" key="4">
    <source>
        <dbReference type="ARBA" id="ARBA00022927"/>
    </source>
</evidence>
<feature type="region of interest" description="Disordered" evidence="8">
    <location>
        <begin position="564"/>
        <end position="595"/>
    </location>
</feature>
<dbReference type="EMBL" id="BNCP01000043">
    <property type="protein sequence ID" value="GIL88249.1"/>
    <property type="molecule type" value="Genomic_DNA"/>
</dbReference>
<dbReference type="AlphaFoldDB" id="A0A8J4CSR0"/>
<dbReference type="GO" id="GO:0000055">
    <property type="term" value="P:ribosomal large subunit export from nucleus"/>
    <property type="evidence" value="ECO:0007669"/>
    <property type="project" value="InterPro"/>
</dbReference>
<accession>A0A8J4CSR0</accession>
<keyword evidence="7" id="KW-0539">Nucleus</keyword>
<dbReference type="OrthoDB" id="341482at2759"/>
<evidence type="ECO:0000256" key="3">
    <source>
        <dbReference type="ARBA" id="ARBA00022816"/>
    </source>
</evidence>
<sequence>MTDAITIALSCKSSQDNCIHICTEIVPGVNTARSLQDSSVIAMAVVDLHGGQPTAAGARCGHGTRVKSCRLHQVDPVLFGSRPGLVLYQVAWHPHSEEHFVVLTSDNRLRLYHVTHTLAVAEQTLHIVLATKALPQRYGLGLTAASPGTLGAATGGTTGDAPTSDIVAFAFGPAVGWGLFSFLLLATDGSVYSLGPVAPFGMRCPSSLLERLVGEKAAALEWLRIVFGADAVGNPAAKNRWPVLPHVVEGASPAVVGPLNQRTSHETPLMTQAMSINVAHILTSATADSGALSSLSTVIVGSVQGLLFAYAIVGPWEPAWCESAPQYMSVTGTASATPSAVRYKCTMRPAGKGTGPGTIAATPFMVLLDIVEVPCTLPRHGTDDKLGAIALEDEEDEDVFMDGYGASVSAVAAARRSMSIQIQAGVTGSAVVVVGAGTAARAAVTVWVCQTSSACWRITLPWSGILAQWLTDAAGPPQVRGNDALPAQLPAPVVTCVYDATTASKGSPTQVLPDAAADSTAAVGSCLLQNPMLGGGLLVLSLAGVLHYFQPAGAASLIMEQEQQMATASPRSPQQQASMLGNTSSLTPGASPEQRKAQVEAHIGLMYGNLMVPPPDRNLPAPCSGSPKPLPVASSEGLVYLIDCITALRGKHMAFLHGAAVDLQSRADALHAEAGKHAAAVVDLVAMAAALEARQEILETRLSRIKLLHGNLVERAGMLASLHWTMPRAMSLAEIAATEELSGMEMRVKSLQRQWDISSVRARCLCEERHSRCGLASVRVTSIPEAQLEKVQDAVMGQSSGLAAVRSGLTNLERLAAAAAADRAAERLQKGLSGVGRADKQSDMSQLV</sequence>
<evidence type="ECO:0000256" key="2">
    <source>
        <dbReference type="ARBA" id="ARBA00022448"/>
    </source>
</evidence>
<proteinExistence type="predicted"/>
<evidence type="ECO:0000256" key="1">
    <source>
        <dbReference type="ARBA" id="ARBA00004567"/>
    </source>
</evidence>
<dbReference type="EMBL" id="BNCP01000043">
    <property type="protein sequence ID" value="GIL88247.1"/>
    <property type="molecule type" value="Genomic_DNA"/>
</dbReference>
<evidence type="ECO:0000313" key="9">
    <source>
        <dbReference type="EMBL" id="GIL88246.1"/>
    </source>
</evidence>
<keyword evidence="10" id="KW-1185">Reference proteome</keyword>
<dbReference type="EMBL" id="BNCP01000043">
    <property type="protein sequence ID" value="GIL88246.1"/>
    <property type="molecule type" value="Genomic_DNA"/>
</dbReference>
<evidence type="ECO:0000256" key="7">
    <source>
        <dbReference type="ARBA" id="ARBA00023242"/>
    </source>
</evidence>
<reference evidence="9" key="1">
    <citation type="journal article" date="2021" name="Proc. Natl. Acad. Sci. U.S.A.">
        <title>Three genomes in the algal genus Volvox reveal the fate of a haploid sex-determining region after a transition to homothallism.</title>
        <authorList>
            <person name="Yamamoto K."/>
            <person name="Hamaji T."/>
            <person name="Kawai-Toyooka H."/>
            <person name="Matsuzaki R."/>
            <person name="Takahashi F."/>
            <person name="Nishimura Y."/>
            <person name="Kawachi M."/>
            <person name="Noguchi H."/>
            <person name="Minakuchi Y."/>
            <person name="Umen J.G."/>
            <person name="Toyoda A."/>
            <person name="Nozaki H."/>
        </authorList>
    </citation>
    <scope>NUCLEOTIDE SEQUENCE</scope>
    <source>
        <strain evidence="9">NIES-3786</strain>
    </source>
</reference>
<comment type="subcellular location">
    <subcellularLocation>
        <location evidence="1">Nucleus</location>
        <location evidence="1">Nuclear pore complex</location>
    </subcellularLocation>
</comment>
<gene>
    <name evidence="9" type="ORF">Vretifemale_16191</name>
</gene>
<dbReference type="GO" id="GO:0006406">
    <property type="term" value="P:mRNA export from nucleus"/>
    <property type="evidence" value="ECO:0007669"/>
    <property type="project" value="TreeGrafter"/>
</dbReference>
<keyword evidence="4" id="KW-0653">Protein transport</keyword>
<protein>
    <recommendedName>
        <fullName evidence="11">Nucleoporin Nup88</fullName>
    </recommendedName>
</protein>
<dbReference type="Proteomes" id="UP000747110">
    <property type="component" value="Unassembled WGS sequence"/>
</dbReference>
<evidence type="ECO:0000256" key="5">
    <source>
        <dbReference type="ARBA" id="ARBA00023010"/>
    </source>
</evidence>
<feature type="compositionally biased region" description="Polar residues" evidence="8">
    <location>
        <begin position="564"/>
        <end position="588"/>
    </location>
</feature>
<evidence type="ECO:0000313" key="10">
    <source>
        <dbReference type="Proteomes" id="UP000747110"/>
    </source>
</evidence>
<dbReference type="Pfam" id="PF10168">
    <property type="entry name" value="Nup88"/>
    <property type="match status" value="1"/>
</dbReference>
<dbReference type="InterPro" id="IPR037700">
    <property type="entry name" value="NUP88/NUP82"/>
</dbReference>
<name>A0A8J4CSR0_9CHLO</name>
<dbReference type="PANTHER" id="PTHR13257:SF0">
    <property type="entry name" value="NUCLEAR PORE COMPLEX PROTEIN NUP88"/>
    <property type="match status" value="1"/>
</dbReference>
<evidence type="ECO:0000256" key="6">
    <source>
        <dbReference type="ARBA" id="ARBA00023132"/>
    </source>
</evidence>
<keyword evidence="3" id="KW-0509">mRNA transport</keyword>